<sequence length="25" mass="2905">MAFLSCMCPLLTASRRVIWCCRVIM</sequence>
<reference evidence="1" key="1">
    <citation type="submission" date="2023-06" db="EMBL/GenBank/DDBJ databases">
        <title>Male Hemibagrus guttatus genome.</title>
        <authorList>
            <person name="Bian C."/>
        </authorList>
    </citation>
    <scope>NUCLEOTIDE SEQUENCE</scope>
    <source>
        <strain evidence="1">Male_cb2023</strain>
        <tissue evidence="1">Muscle</tissue>
    </source>
</reference>
<dbReference type="EMBL" id="JAUCMX010000027">
    <property type="protein sequence ID" value="KAK3509004.1"/>
    <property type="molecule type" value="Genomic_DNA"/>
</dbReference>
<dbReference type="Proteomes" id="UP001274896">
    <property type="component" value="Unassembled WGS sequence"/>
</dbReference>
<protein>
    <submittedName>
        <fullName evidence="1">Uncharacterized protein</fullName>
    </submittedName>
</protein>
<dbReference type="AlphaFoldDB" id="A0AAE0PVL7"/>
<proteinExistence type="predicted"/>
<name>A0AAE0PVL7_9TELE</name>
<gene>
    <name evidence="1" type="ORF">QTP70_017188</name>
</gene>
<organism evidence="1 2">
    <name type="scientific">Hemibagrus guttatus</name>
    <dbReference type="NCBI Taxonomy" id="175788"/>
    <lineage>
        <taxon>Eukaryota</taxon>
        <taxon>Metazoa</taxon>
        <taxon>Chordata</taxon>
        <taxon>Craniata</taxon>
        <taxon>Vertebrata</taxon>
        <taxon>Euteleostomi</taxon>
        <taxon>Actinopterygii</taxon>
        <taxon>Neopterygii</taxon>
        <taxon>Teleostei</taxon>
        <taxon>Ostariophysi</taxon>
        <taxon>Siluriformes</taxon>
        <taxon>Bagridae</taxon>
        <taxon>Hemibagrus</taxon>
    </lineage>
</organism>
<evidence type="ECO:0000313" key="1">
    <source>
        <dbReference type="EMBL" id="KAK3509004.1"/>
    </source>
</evidence>
<evidence type="ECO:0000313" key="2">
    <source>
        <dbReference type="Proteomes" id="UP001274896"/>
    </source>
</evidence>
<comment type="caution">
    <text evidence="1">The sequence shown here is derived from an EMBL/GenBank/DDBJ whole genome shotgun (WGS) entry which is preliminary data.</text>
</comment>
<accession>A0AAE0PVL7</accession>
<keyword evidence="2" id="KW-1185">Reference proteome</keyword>